<dbReference type="EMBL" id="BPLR01017448">
    <property type="protein sequence ID" value="GIY91714.1"/>
    <property type="molecule type" value="Genomic_DNA"/>
</dbReference>
<name>A0AAV4XD56_CAEEX</name>
<sequence>MAVAWNGRQEKPPPFDIFIYPEESVLGIADWGSRGHLQWCQEHSKRFSYSLNCVGSFRPLILPFSFSLH</sequence>
<reference evidence="1 2" key="1">
    <citation type="submission" date="2021-06" db="EMBL/GenBank/DDBJ databases">
        <title>Caerostris extrusa draft genome.</title>
        <authorList>
            <person name="Kono N."/>
            <person name="Arakawa K."/>
        </authorList>
    </citation>
    <scope>NUCLEOTIDE SEQUENCE [LARGE SCALE GENOMIC DNA]</scope>
</reference>
<comment type="caution">
    <text evidence="1">The sequence shown here is derived from an EMBL/GenBank/DDBJ whole genome shotgun (WGS) entry which is preliminary data.</text>
</comment>
<protein>
    <submittedName>
        <fullName evidence="1">Uncharacterized protein</fullName>
    </submittedName>
</protein>
<evidence type="ECO:0000313" key="2">
    <source>
        <dbReference type="Proteomes" id="UP001054945"/>
    </source>
</evidence>
<proteinExistence type="predicted"/>
<organism evidence="1 2">
    <name type="scientific">Caerostris extrusa</name>
    <name type="common">Bark spider</name>
    <name type="synonym">Caerostris bankana</name>
    <dbReference type="NCBI Taxonomy" id="172846"/>
    <lineage>
        <taxon>Eukaryota</taxon>
        <taxon>Metazoa</taxon>
        <taxon>Ecdysozoa</taxon>
        <taxon>Arthropoda</taxon>
        <taxon>Chelicerata</taxon>
        <taxon>Arachnida</taxon>
        <taxon>Araneae</taxon>
        <taxon>Araneomorphae</taxon>
        <taxon>Entelegynae</taxon>
        <taxon>Araneoidea</taxon>
        <taxon>Araneidae</taxon>
        <taxon>Caerostris</taxon>
    </lineage>
</organism>
<accession>A0AAV4XD56</accession>
<evidence type="ECO:0000313" key="1">
    <source>
        <dbReference type="EMBL" id="GIY91714.1"/>
    </source>
</evidence>
<keyword evidence="2" id="KW-1185">Reference proteome</keyword>
<dbReference type="AlphaFoldDB" id="A0AAV4XD56"/>
<dbReference type="Proteomes" id="UP001054945">
    <property type="component" value="Unassembled WGS sequence"/>
</dbReference>
<gene>
    <name evidence="1" type="ORF">CEXT_528001</name>
</gene>